<gene>
    <name evidence="3" type="ORF">J4Q44_G00011410</name>
</gene>
<keyword evidence="4" id="KW-1185">Reference proteome</keyword>
<evidence type="ECO:0000256" key="1">
    <source>
        <dbReference type="SAM" id="MobiDB-lite"/>
    </source>
</evidence>
<dbReference type="Proteomes" id="UP001356427">
    <property type="component" value="Unassembled WGS sequence"/>
</dbReference>
<proteinExistence type="predicted"/>
<dbReference type="AlphaFoldDB" id="A0AAN8R9I0"/>
<keyword evidence="2" id="KW-1133">Transmembrane helix</keyword>
<keyword evidence="2" id="KW-0812">Transmembrane</keyword>
<reference evidence="3 4" key="1">
    <citation type="submission" date="2021-04" db="EMBL/GenBank/DDBJ databases">
        <authorList>
            <person name="De Guttry C."/>
            <person name="Zahm M."/>
            <person name="Klopp C."/>
            <person name="Cabau C."/>
            <person name="Louis A."/>
            <person name="Berthelot C."/>
            <person name="Parey E."/>
            <person name="Roest Crollius H."/>
            <person name="Montfort J."/>
            <person name="Robinson-Rechavi M."/>
            <person name="Bucao C."/>
            <person name="Bouchez O."/>
            <person name="Gislard M."/>
            <person name="Lluch J."/>
            <person name="Milhes M."/>
            <person name="Lampietro C."/>
            <person name="Lopez Roques C."/>
            <person name="Donnadieu C."/>
            <person name="Braasch I."/>
            <person name="Desvignes T."/>
            <person name="Postlethwait J."/>
            <person name="Bobe J."/>
            <person name="Wedekind C."/>
            <person name="Guiguen Y."/>
        </authorList>
    </citation>
    <scope>NUCLEOTIDE SEQUENCE [LARGE SCALE GENOMIC DNA]</scope>
    <source>
        <strain evidence="3">Cs_M1</strain>
        <tissue evidence="3">Blood</tissue>
    </source>
</reference>
<keyword evidence="2" id="KW-0472">Membrane</keyword>
<name>A0AAN8R9I0_9TELE</name>
<organism evidence="3 4">
    <name type="scientific">Coregonus suidteri</name>
    <dbReference type="NCBI Taxonomy" id="861788"/>
    <lineage>
        <taxon>Eukaryota</taxon>
        <taxon>Metazoa</taxon>
        <taxon>Chordata</taxon>
        <taxon>Craniata</taxon>
        <taxon>Vertebrata</taxon>
        <taxon>Euteleostomi</taxon>
        <taxon>Actinopterygii</taxon>
        <taxon>Neopterygii</taxon>
        <taxon>Teleostei</taxon>
        <taxon>Protacanthopterygii</taxon>
        <taxon>Salmoniformes</taxon>
        <taxon>Salmonidae</taxon>
        <taxon>Coregoninae</taxon>
        <taxon>Coregonus</taxon>
    </lineage>
</organism>
<evidence type="ECO:0000313" key="3">
    <source>
        <dbReference type="EMBL" id="KAK6329163.1"/>
    </source>
</evidence>
<evidence type="ECO:0000313" key="4">
    <source>
        <dbReference type="Proteomes" id="UP001356427"/>
    </source>
</evidence>
<evidence type="ECO:0000256" key="2">
    <source>
        <dbReference type="SAM" id="Phobius"/>
    </source>
</evidence>
<feature type="transmembrane region" description="Helical" evidence="2">
    <location>
        <begin position="26"/>
        <end position="47"/>
    </location>
</feature>
<accession>A0AAN8R9I0</accession>
<dbReference type="EMBL" id="JAGTTL010000001">
    <property type="protein sequence ID" value="KAK6329163.1"/>
    <property type="molecule type" value="Genomic_DNA"/>
</dbReference>
<comment type="caution">
    <text evidence="3">The sequence shown here is derived from an EMBL/GenBank/DDBJ whole genome shotgun (WGS) entry which is preliminary data.</text>
</comment>
<protein>
    <submittedName>
        <fullName evidence="3">Uncharacterized protein</fullName>
    </submittedName>
</protein>
<sequence>MTVKCPPEWQGDFCEINKFGVVASSVGIAIGVTVLIVLLLGGLVYAAQRKASIMETISHIMPSMPSFRGAPSQSSDPSKEEGSDPCPSLKAEPLHQSPVLLFLWRRKGGRVLRNPAYAAEGIERPAPNGITTAILENIENPLYAEVRVVAEPDPEPDASATPANTVSVEGAFENPAYSSESDEELTPKKPVADESLKLEPIPDDNADNSFINPMFSDPTYPSTQKTPSFDLHAKQISGQNTRTKHWTKLNTRTNTGLIIPPPPLPGWRMAY</sequence>
<feature type="region of interest" description="Disordered" evidence="1">
    <location>
        <begin position="64"/>
        <end position="92"/>
    </location>
</feature>